<dbReference type="eggNOG" id="KOG1987">
    <property type="taxonomic scope" value="Eukaryota"/>
</dbReference>
<evidence type="ECO:0000256" key="2">
    <source>
        <dbReference type="ARBA" id="ARBA00010846"/>
    </source>
</evidence>
<dbReference type="GO" id="GO:0016567">
    <property type="term" value="P:protein ubiquitination"/>
    <property type="evidence" value="ECO:0007669"/>
    <property type="project" value="InterPro"/>
</dbReference>
<protein>
    <recommendedName>
        <fullName evidence="3">BPM/SPOP BACK domain-containing protein</fullName>
    </recommendedName>
</protein>
<dbReference type="PANTHER" id="PTHR26379">
    <property type="entry name" value="BTB/POZ AND MATH DOMAIN-CONTAINING PROTEIN 1"/>
    <property type="match status" value="1"/>
</dbReference>
<dbReference type="HOGENOM" id="CLU_004253_9_2_1"/>
<dbReference type="InParanoid" id="K3Y1P9"/>
<dbReference type="InterPro" id="IPR011333">
    <property type="entry name" value="SKP1/BTB/POZ_sf"/>
</dbReference>
<dbReference type="Gene3D" id="3.30.710.10">
    <property type="entry name" value="Potassium Channel Kv1.1, Chain A"/>
    <property type="match status" value="1"/>
</dbReference>
<dbReference type="AlphaFoldDB" id="K3Y1P9"/>
<evidence type="ECO:0000313" key="4">
    <source>
        <dbReference type="EnsemblPlants" id="KQL10161"/>
    </source>
</evidence>
<dbReference type="Pfam" id="PF24570">
    <property type="entry name" value="BACK_BPM_SPOP"/>
    <property type="match status" value="1"/>
</dbReference>
<name>K3Y1P9_SETIT</name>
<dbReference type="Gramene" id="KQL10161">
    <property type="protein sequence ID" value="KQL10161"/>
    <property type="gene ID" value="SETIT_008115mg"/>
</dbReference>
<evidence type="ECO:0000313" key="5">
    <source>
        <dbReference type="Proteomes" id="UP000004995"/>
    </source>
</evidence>
<accession>K3Y1P9</accession>
<dbReference type="EnsemblPlants" id="KQL10161">
    <property type="protein sequence ID" value="KQL10161"/>
    <property type="gene ID" value="SETIT_008115mg"/>
</dbReference>
<proteinExistence type="inferred from homology"/>
<comment type="similarity">
    <text evidence="2">Belongs to the Tdpoz family.</text>
</comment>
<dbReference type="InterPro" id="IPR056423">
    <property type="entry name" value="BACK_BPM_SPOP"/>
</dbReference>
<dbReference type="PANTHER" id="PTHR26379:SF180">
    <property type="entry name" value="TRAF TRANSCRIPTION FACTOR"/>
    <property type="match status" value="1"/>
</dbReference>
<keyword evidence="5" id="KW-1185">Reference proteome</keyword>
<dbReference type="STRING" id="4555.K3Y1P9"/>
<dbReference type="InterPro" id="IPR045005">
    <property type="entry name" value="BPM1-6"/>
</dbReference>
<dbReference type="Proteomes" id="UP000004995">
    <property type="component" value="Unassembled WGS sequence"/>
</dbReference>
<dbReference type="EMBL" id="AGNK02002331">
    <property type="status" value="NOT_ANNOTATED_CDS"/>
    <property type="molecule type" value="Genomic_DNA"/>
</dbReference>
<evidence type="ECO:0000259" key="3">
    <source>
        <dbReference type="Pfam" id="PF24570"/>
    </source>
</evidence>
<reference evidence="5" key="1">
    <citation type="journal article" date="2012" name="Nat. Biotechnol.">
        <title>Reference genome sequence of the model plant Setaria.</title>
        <authorList>
            <person name="Bennetzen J.L."/>
            <person name="Schmutz J."/>
            <person name="Wang H."/>
            <person name="Percifield R."/>
            <person name="Hawkins J."/>
            <person name="Pontaroli A.C."/>
            <person name="Estep M."/>
            <person name="Feng L."/>
            <person name="Vaughn J.N."/>
            <person name="Grimwood J."/>
            <person name="Jenkins J."/>
            <person name="Barry K."/>
            <person name="Lindquist E."/>
            <person name="Hellsten U."/>
            <person name="Deshpande S."/>
            <person name="Wang X."/>
            <person name="Wu X."/>
            <person name="Mitros T."/>
            <person name="Triplett J."/>
            <person name="Yang X."/>
            <person name="Ye C.Y."/>
            <person name="Mauro-Herrera M."/>
            <person name="Wang L."/>
            <person name="Li P."/>
            <person name="Sharma M."/>
            <person name="Sharma R."/>
            <person name="Ronald P.C."/>
            <person name="Panaud O."/>
            <person name="Kellogg E.A."/>
            <person name="Brutnell T.P."/>
            <person name="Doust A.N."/>
            <person name="Tuskan G.A."/>
            <person name="Rokhsar D."/>
            <person name="Devos K.M."/>
        </authorList>
    </citation>
    <scope>NUCLEOTIDE SEQUENCE [LARGE SCALE GENOMIC DNA]</scope>
    <source>
        <strain evidence="5">cv. Yugu1</strain>
    </source>
</reference>
<evidence type="ECO:0000256" key="1">
    <source>
        <dbReference type="ARBA" id="ARBA00004906"/>
    </source>
</evidence>
<organism evidence="4 5">
    <name type="scientific">Setaria italica</name>
    <name type="common">Foxtail millet</name>
    <name type="synonym">Panicum italicum</name>
    <dbReference type="NCBI Taxonomy" id="4555"/>
    <lineage>
        <taxon>Eukaryota</taxon>
        <taxon>Viridiplantae</taxon>
        <taxon>Streptophyta</taxon>
        <taxon>Embryophyta</taxon>
        <taxon>Tracheophyta</taxon>
        <taxon>Spermatophyta</taxon>
        <taxon>Magnoliopsida</taxon>
        <taxon>Liliopsida</taxon>
        <taxon>Poales</taxon>
        <taxon>Poaceae</taxon>
        <taxon>PACMAD clade</taxon>
        <taxon>Panicoideae</taxon>
        <taxon>Panicodae</taxon>
        <taxon>Paniceae</taxon>
        <taxon>Cenchrinae</taxon>
        <taxon>Setaria</taxon>
    </lineage>
</organism>
<sequence>FKAMLHFIYTDTCPELAPQHIGDIGREESMAMAQHLLSAADRFGLTRLKLMCQEKLCSGIDVAEQHSCSLLKTRCVKFIFDSPVNLEAVIATEATEGHKHLVASCPFPMSELLRAAVGRR</sequence>
<dbReference type="OMA" id="NTVATNY"/>
<dbReference type="SUPFAM" id="SSF54695">
    <property type="entry name" value="POZ domain"/>
    <property type="match status" value="1"/>
</dbReference>
<reference evidence="4" key="2">
    <citation type="submission" date="2018-08" db="UniProtKB">
        <authorList>
            <consortium name="EnsemblPlants"/>
        </authorList>
    </citation>
    <scope>IDENTIFICATION</scope>
    <source>
        <strain evidence="4">Yugu1</strain>
    </source>
</reference>
<comment type="pathway">
    <text evidence="1">Protein modification; protein ubiquitination.</text>
</comment>
<feature type="domain" description="BPM/SPOP BACK" evidence="3">
    <location>
        <begin position="62"/>
        <end position="113"/>
    </location>
</feature>
<dbReference type="Gene3D" id="1.25.40.420">
    <property type="match status" value="1"/>
</dbReference>